<dbReference type="GO" id="GO:0016020">
    <property type="term" value="C:membrane"/>
    <property type="evidence" value="ECO:0007669"/>
    <property type="project" value="UniProtKB-SubCell"/>
</dbReference>
<dbReference type="Pfam" id="PF00067">
    <property type="entry name" value="p450"/>
    <property type="match status" value="1"/>
</dbReference>
<dbReference type="EMBL" id="KK914976">
    <property type="protein sequence ID" value="KDP25760.1"/>
    <property type="molecule type" value="Genomic_DNA"/>
</dbReference>
<evidence type="ECO:0000313" key="14">
    <source>
        <dbReference type="Proteomes" id="UP000027138"/>
    </source>
</evidence>
<comment type="subcellular location">
    <subcellularLocation>
        <location evidence="2">Membrane</location>
        <topology evidence="2">Single-pass membrane protein</topology>
    </subcellularLocation>
</comment>
<gene>
    <name evidence="13" type="ORF">JCGZ_23930</name>
</gene>
<keyword evidence="11 12" id="KW-0472">Membrane</keyword>
<keyword evidence="5 12" id="KW-0812">Transmembrane</keyword>
<evidence type="ECO:0000256" key="5">
    <source>
        <dbReference type="ARBA" id="ARBA00022692"/>
    </source>
</evidence>
<keyword evidence="4" id="KW-0349">Heme</keyword>
<name>A0A067K0K0_JATCU</name>
<evidence type="ECO:0000313" key="13">
    <source>
        <dbReference type="EMBL" id="KDP25760.1"/>
    </source>
</evidence>
<dbReference type="InterPro" id="IPR036396">
    <property type="entry name" value="Cyt_P450_sf"/>
</dbReference>
<evidence type="ECO:0000256" key="9">
    <source>
        <dbReference type="ARBA" id="ARBA00023004"/>
    </source>
</evidence>
<protein>
    <recommendedName>
        <fullName evidence="15">Cytochrome P450</fullName>
    </recommendedName>
</protein>
<feature type="transmembrane region" description="Helical" evidence="12">
    <location>
        <begin position="51"/>
        <end position="71"/>
    </location>
</feature>
<reference evidence="13 14" key="1">
    <citation type="journal article" date="2014" name="PLoS ONE">
        <title>Global Analysis of Gene Expression Profiles in Physic Nut (Jatropha curcas L.) Seedlings Exposed to Salt Stress.</title>
        <authorList>
            <person name="Zhang L."/>
            <person name="Zhang C."/>
            <person name="Wu P."/>
            <person name="Chen Y."/>
            <person name="Li M."/>
            <person name="Jiang H."/>
            <person name="Wu G."/>
        </authorList>
    </citation>
    <scope>NUCLEOTIDE SEQUENCE [LARGE SCALE GENOMIC DNA]</scope>
    <source>
        <strain evidence="14">cv. GZQX0401</strain>
        <tissue evidence="13">Young leaves</tissue>
    </source>
</reference>
<keyword evidence="7 12" id="KW-1133">Transmembrane helix</keyword>
<dbReference type="SUPFAM" id="SSF48264">
    <property type="entry name" value="Cytochrome P450"/>
    <property type="match status" value="1"/>
</dbReference>
<proteinExistence type="inferred from homology"/>
<sequence>MRSSTIVGGSNYKVHRKKALGTLSILWLPSVFGAFKFIASKGKRGSAGKRICPGMTLGMANLEIFLANLLYHFDWKFPKGVTAENLDMNEAFGAAVKRKVDLELVPIPYRP</sequence>
<dbReference type="GO" id="GO:0020037">
    <property type="term" value="F:heme binding"/>
    <property type="evidence" value="ECO:0007669"/>
    <property type="project" value="InterPro"/>
</dbReference>
<dbReference type="InterPro" id="IPR001128">
    <property type="entry name" value="Cyt_P450"/>
</dbReference>
<dbReference type="InterPro" id="IPR052306">
    <property type="entry name" value="CYP450_71D"/>
</dbReference>
<dbReference type="GO" id="GO:0004497">
    <property type="term" value="F:monooxygenase activity"/>
    <property type="evidence" value="ECO:0007669"/>
    <property type="project" value="UniProtKB-KW"/>
</dbReference>
<evidence type="ECO:0000256" key="11">
    <source>
        <dbReference type="ARBA" id="ARBA00023136"/>
    </source>
</evidence>
<keyword evidence="10" id="KW-0503">Monooxygenase</keyword>
<evidence type="ECO:0000256" key="12">
    <source>
        <dbReference type="SAM" id="Phobius"/>
    </source>
</evidence>
<dbReference type="STRING" id="180498.A0A067K0K0"/>
<keyword evidence="9" id="KW-0408">Iron</keyword>
<comment type="similarity">
    <text evidence="3">Belongs to the cytochrome P450 family.</text>
</comment>
<dbReference type="Proteomes" id="UP000027138">
    <property type="component" value="Unassembled WGS sequence"/>
</dbReference>
<evidence type="ECO:0000256" key="3">
    <source>
        <dbReference type="ARBA" id="ARBA00010617"/>
    </source>
</evidence>
<evidence type="ECO:0000256" key="6">
    <source>
        <dbReference type="ARBA" id="ARBA00022723"/>
    </source>
</evidence>
<evidence type="ECO:0000256" key="10">
    <source>
        <dbReference type="ARBA" id="ARBA00023033"/>
    </source>
</evidence>
<evidence type="ECO:0000256" key="2">
    <source>
        <dbReference type="ARBA" id="ARBA00004167"/>
    </source>
</evidence>
<evidence type="ECO:0000256" key="4">
    <source>
        <dbReference type="ARBA" id="ARBA00022617"/>
    </source>
</evidence>
<evidence type="ECO:0000256" key="8">
    <source>
        <dbReference type="ARBA" id="ARBA00023002"/>
    </source>
</evidence>
<feature type="transmembrane region" description="Helical" evidence="12">
    <location>
        <begin position="20"/>
        <end position="39"/>
    </location>
</feature>
<evidence type="ECO:0000256" key="1">
    <source>
        <dbReference type="ARBA" id="ARBA00001971"/>
    </source>
</evidence>
<evidence type="ECO:0008006" key="15">
    <source>
        <dbReference type="Google" id="ProtNLM"/>
    </source>
</evidence>
<dbReference type="OrthoDB" id="1729071at2759"/>
<keyword evidence="14" id="KW-1185">Reference proteome</keyword>
<organism evidence="13 14">
    <name type="scientific">Jatropha curcas</name>
    <name type="common">Barbados nut</name>
    <dbReference type="NCBI Taxonomy" id="180498"/>
    <lineage>
        <taxon>Eukaryota</taxon>
        <taxon>Viridiplantae</taxon>
        <taxon>Streptophyta</taxon>
        <taxon>Embryophyta</taxon>
        <taxon>Tracheophyta</taxon>
        <taxon>Spermatophyta</taxon>
        <taxon>Magnoliopsida</taxon>
        <taxon>eudicotyledons</taxon>
        <taxon>Gunneridae</taxon>
        <taxon>Pentapetalae</taxon>
        <taxon>rosids</taxon>
        <taxon>fabids</taxon>
        <taxon>Malpighiales</taxon>
        <taxon>Euphorbiaceae</taxon>
        <taxon>Crotonoideae</taxon>
        <taxon>Jatropheae</taxon>
        <taxon>Jatropha</taxon>
    </lineage>
</organism>
<dbReference type="GO" id="GO:0005506">
    <property type="term" value="F:iron ion binding"/>
    <property type="evidence" value="ECO:0007669"/>
    <property type="project" value="InterPro"/>
</dbReference>
<evidence type="ECO:0000256" key="7">
    <source>
        <dbReference type="ARBA" id="ARBA00022989"/>
    </source>
</evidence>
<accession>A0A067K0K0</accession>
<dbReference type="PANTHER" id="PTHR47953:SF19">
    <property type="entry name" value="OS06G0641600 PROTEIN"/>
    <property type="match status" value="1"/>
</dbReference>
<dbReference type="PANTHER" id="PTHR47953">
    <property type="entry name" value="OS08G0105600 PROTEIN"/>
    <property type="match status" value="1"/>
</dbReference>
<keyword evidence="8" id="KW-0560">Oxidoreductase</keyword>
<dbReference type="AlphaFoldDB" id="A0A067K0K0"/>
<dbReference type="Gene3D" id="1.10.630.10">
    <property type="entry name" value="Cytochrome P450"/>
    <property type="match status" value="1"/>
</dbReference>
<keyword evidence="6" id="KW-0479">Metal-binding</keyword>
<comment type="cofactor">
    <cofactor evidence="1">
        <name>heme</name>
        <dbReference type="ChEBI" id="CHEBI:30413"/>
    </cofactor>
</comment>
<dbReference type="GO" id="GO:0016705">
    <property type="term" value="F:oxidoreductase activity, acting on paired donors, with incorporation or reduction of molecular oxygen"/>
    <property type="evidence" value="ECO:0007669"/>
    <property type="project" value="InterPro"/>
</dbReference>